<organism evidence="3 4">
    <name type="scientific">Discina gigas</name>
    <dbReference type="NCBI Taxonomy" id="1032678"/>
    <lineage>
        <taxon>Eukaryota</taxon>
        <taxon>Fungi</taxon>
        <taxon>Dikarya</taxon>
        <taxon>Ascomycota</taxon>
        <taxon>Pezizomycotina</taxon>
        <taxon>Pezizomycetes</taxon>
        <taxon>Pezizales</taxon>
        <taxon>Discinaceae</taxon>
        <taxon>Discina</taxon>
    </lineage>
</organism>
<dbReference type="Pfam" id="PF08590">
    <property type="entry name" value="DUF1771"/>
    <property type="match status" value="1"/>
</dbReference>
<dbReference type="PANTHER" id="PTHR47417:SF1">
    <property type="entry name" value="SMR DOMAIN-CONTAINING PROTEIN YPL199C"/>
    <property type="match status" value="1"/>
</dbReference>
<feature type="compositionally biased region" description="Polar residues" evidence="1">
    <location>
        <begin position="1"/>
        <end position="23"/>
    </location>
</feature>
<evidence type="ECO:0000256" key="1">
    <source>
        <dbReference type="SAM" id="MobiDB-lite"/>
    </source>
</evidence>
<dbReference type="InterPro" id="IPR053020">
    <property type="entry name" value="Smr_domain_protein"/>
</dbReference>
<dbReference type="InterPro" id="IPR002625">
    <property type="entry name" value="Smr_dom"/>
</dbReference>
<name>A0ABR3G6S6_9PEZI</name>
<dbReference type="EMBL" id="JBBBZM010000225">
    <property type="protein sequence ID" value="KAL0631644.1"/>
    <property type="molecule type" value="Genomic_DNA"/>
</dbReference>
<protein>
    <recommendedName>
        <fullName evidence="2">Smr domain-containing protein</fullName>
    </recommendedName>
</protein>
<dbReference type="PANTHER" id="PTHR47417">
    <property type="entry name" value="SMR DOMAIN-CONTAINING PROTEIN YPL199C"/>
    <property type="match status" value="1"/>
</dbReference>
<dbReference type="SUPFAM" id="SSF160443">
    <property type="entry name" value="SMR domain-like"/>
    <property type="match status" value="1"/>
</dbReference>
<dbReference type="Proteomes" id="UP001447188">
    <property type="component" value="Unassembled WGS sequence"/>
</dbReference>
<dbReference type="SMART" id="SM01162">
    <property type="entry name" value="DUF1771"/>
    <property type="match status" value="1"/>
</dbReference>
<gene>
    <name evidence="3" type="ORF">Q9L58_009480</name>
</gene>
<feature type="non-terminal residue" evidence="3">
    <location>
        <position position="209"/>
    </location>
</feature>
<evidence type="ECO:0000259" key="2">
    <source>
        <dbReference type="PROSITE" id="PS50828"/>
    </source>
</evidence>
<evidence type="ECO:0000313" key="3">
    <source>
        <dbReference type="EMBL" id="KAL0631644.1"/>
    </source>
</evidence>
<reference evidence="3 4" key="1">
    <citation type="submission" date="2024-02" db="EMBL/GenBank/DDBJ databases">
        <title>Discinaceae phylogenomics.</title>
        <authorList>
            <person name="Dirks A.C."/>
            <person name="James T.Y."/>
        </authorList>
    </citation>
    <scope>NUCLEOTIDE SEQUENCE [LARGE SCALE GENOMIC DNA]</scope>
    <source>
        <strain evidence="3 4">ACD0624</strain>
    </source>
</reference>
<dbReference type="Pfam" id="PF01713">
    <property type="entry name" value="Smr"/>
    <property type="match status" value="1"/>
</dbReference>
<proteinExistence type="predicted"/>
<dbReference type="InterPro" id="IPR036063">
    <property type="entry name" value="Smr_dom_sf"/>
</dbReference>
<accession>A0ABR3G6S6</accession>
<feature type="region of interest" description="Disordered" evidence="1">
    <location>
        <begin position="1"/>
        <end position="45"/>
    </location>
</feature>
<keyword evidence="4" id="KW-1185">Reference proteome</keyword>
<dbReference type="Gene3D" id="3.30.1370.110">
    <property type="match status" value="1"/>
</dbReference>
<feature type="compositionally biased region" description="Low complexity" evidence="1">
    <location>
        <begin position="24"/>
        <end position="33"/>
    </location>
</feature>
<dbReference type="InterPro" id="IPR013899">
    <property type="entry name" value="DUF1771"/>
</dbReference>
<dbReference type="PROSITE" id="PS50828">
    <property type="entry name" value="SMR"/>
    <property type="match status" value="1"/>
</dbReference>
<dbReference type="SMART" id="SM00463">
    <property type="entry name" value="SMR"/>
    <property type="match status" value="1"/>
</dbReference>
<evidence type="ECO:0000313" key="4">
    <source>
        <dbReference type="Proteomes" id="UP001447188"/>
    </source>
</evidence>
<comment type="caution">
    <text evidence="3">The sequence shown here is derived from an EMBL/GenBank/DDBJ whole genome shotgun (WGS) entry which is preliminary data.</text>
</comment>
<feature type="domain" description="Smr" evidence="2">
    <location>
        <begin position="120"/>
        <end position="196"/>
    </location>
</feature>
<sequence>MSFLVNQNGPQGSHLSTLLKSLNANPAPGGSSSIPPPQGGATDADEREYNRLRGLAGEEAQKRGRCFERSRAAYTSGDRAAAHTLSEEGKSHGAAMERYNVQARDYIFRANNAHQPADTIDLHGLYVAEAEEILQKRIGVAKSRGDDRLCVIVGRGVHSAGSVAKIKPAVEKILGQRGLDWQYEQGNEGKMVVSLDGGVPEQQGYQQGG</sequence>